<dbReference type="RefSeq" id="WP_132027793.1">
    <property type="nucleotide sequence ID" value="NZ_CP068564.1"/>
</dbReference>
<evidence type="ECO:0008006" key="3">
    <source>
        <dbReference type="Google" id="ProtNLM"/>
    </source>
</evidence>
<dbReference type="Proteomes" id="UP000294567">
    <property type="component" value="Unassembled WGS sequence"/>
</dbReference>
<sequence length="87" mass="9972">MPGFDGTGPRGMGPMTGRGMGYCRPRRFYGRGMRYGFRYGRSRGFAYGPGVYALSPEEEKAMLEEEKTYLKARLDEVNKILEDFKKE</sequence>
<gene>
    <name evidence="1" type="ORF">EDD65_10792</name>
</gene>
<evidence type="ECO:0000313" key="1">
    <source>
        <dbReference type="EMBL" id="TCS88737.1"/>
    </source>
</evidence>
<dbReference type="AlphaFoldDB" id="A0A4R3KTS4"/>
<accession>A0A4R3KTS4</accession>
<keyword evidence="2" id="KW-1185">Reference proteome</keyword>
<evidence type="ECO:0000313" key="2">
    <source>
        <dbReference type="Proteomes" id="UP000294567"/>
    </source>
</evidence>
<comment type="caution">
    <text evidence="1">The sequence shown here is derived from an EMBL/GenBank/DDBJ whole genome shotgun (WGS) entry which is preliminary data.</text>
</comment>
<name>A0A4R3KTS4_9FIRM</name>
<protein>
    <recommendedName>
        <fullName evidence="3">DUF5320 domain-containing protein</fullName>
    </recommendedName>
</protein>
<dbReference type="InterPro" id="IPR035205">
    <property type="entry name" value="DUF5320"/>
</dbReference>
<dbReference type="EMBL" id="SMAE01000007">
    <property type="protein sequence ID" value="TCS88737.1"/>
    <property type="molecule type" value="Genomic_DNA"/>
</dbReference>
<dbReference type="Pfam" id="PF17253">
    <property type="entry name" value="DUF5320"/>
    <property type="match status" value="1"/>
</dbReference>
<reference evidence="1 2" key="1">
    <citation type="submission" date="2019-03" db="EMBL/GenBank/DDBJ databases">
        <title>Genomic Encyclopedia of Type Strains, Phase IV (KMG-IV): sequencing the most valuable type-strain genomes for metagenomic binning, comparative biology and taxonomic classification.</title>
        <authorList>
            <person name="Goeker M."/>
        </authorList>
    </citation>
    <scope>NUCLEOTIDE SEQUENCE [LARGE SCALE GENOMIC DNA]</scope>
    <source>
        <strain evidence="1 2">DSM 26752</strain>
    </source>
</reference>
<proteinExistence type="predicted"/>
<organism evidence="1 2">
    <name type="scientific">Keratinibaculum paraultunense</name>
    <dbReference type="NCBI Taxonomy" id="1278232"/>
    <lineage>
        <taxon>Bacteria</taxon>
        <taxon>Bacillati</taxon>
        <taxon>Bacillota</taxon>
        <taxon>Tissierellia</taxon>
        <taxon>Tissierellales</taxon>
        <taxon>Tepidimicrobiaceae</taxon>
        <taxon>Keratinibaculum</taxon>
    </lineage>
</organism>